<sequence length="852" mass="93906">MVSSSNSTRKQQSLARVAVLGPYAGIDQPDVLDPAVRTTTPLTALENELRGRSSNDSIGAVVATRPDAEVLTRKRERRRSIVSSVTSHGGGSSGAAAAAAAGRGRRSESRHSVKPRRTSIESVRSRDRASLLADSVTSSSSNSHSHSSESPSPTLEAAGRQYLYDQLELSRAEGKAAKAALCGGDSSAVIEDSDHERQSCRISAVLRPSQGNARSFKAKSEAGYYFSNDSREKRRQSRAYPPMVQNCFFDLPQWASSAMEGVDLSNDKQPPSSSSSSHLHDRSGRRSTRSSTATVTATSIMKQQDSKTPTEKPRGRKRRGAVSTKSVSGATDDQEDAKSAYSGYSTATFSHYPRGEGNPYCSAPGKRTSWRLSSGVESSRAQDLAAVVDLERKLEQTQEKVRELERERDRERERERERRRRQKQKQKEILRVDSVNFEMCSPPATTTTPRSPVPQSPIYDMPTTKSRRMSCSSRPMTAVYSPPSQEPAASFDVVGVYRTETVAKHELEPVDVLSRSNFLDGKVYDNSNDADMVAAPEPSDHHRRSRRYSRGPTTTTTTRSESRSSCRSLSPARMLEKSAELADRMSVALHDFKEDQKARAGIIPPDPNREYPSFYNGYGTQSREMRDHRAPEQREHHRRPQEDGDRHHQRHRVRRSSLQQQQQPSQTAPAPAVAVEPPSSPSSSSASSQPASSSFASRMAASANTSGPQQKQRRISAYRPEKASETMPHLNDVAQVAPVTRREQERQELFCRSTQRGGRPEHFLRQPGVGNSSDSDGVRQQQKAAPPTAMAESPSAALRLRTQEKINGQRLSGLDYDFDKNSSSINRLDSLCLPRSNKAAATANASVPESHR</sequence>
<feature type="compositionally biased region" description="Basic and acidic residues" evidence="1">
    <location>
        <begin position="740"/>
        <end position="749"/>
    </location>
</feature>
<feature type="compositionally biased region" description="Low complexity" evidence="1">
    <location>
        <begin position="550"/>
        <end position="570"/>
    </location>
</feature>
<feature type="compositionally biased region" description="Polar residues" evidence="1">
    <location>
        <begin position="843"/>
        <end position="852"/>
    </location>
</feature>
<dbReference type="EMBL" id="JAQQWK010000001">
    <property type="protein sequence ID" value="KAK8055329.1"/>
    <property type="molecule type" value="Genomic_DNA"/>
</dbReference>
<evidence type="ECO:0000313" key="3">
    <source>
        <dbReference type="Proteomes" id="UP001444661"/>
    </source>
</evidence>
<dbReference type="Proteomes" id="UP001444661">
    <property type="component" value="Unassembled WGS sequence"/>
</dbReference>
<feature type="compositionally biased region" description="Polar residues" evidence="1">
    <location>
        <begin position="769"/>
        <end position="783"/>
    </location>
</feature>
<feature type="region of interest" description="Disordered" evidence="1">
    <location>
        <begin position="396"/>
        <end position="469"/>
    </location>
</feature>
<feature type="compositionally biased region" description="Basic and acidic residues" evidence="1">
    <location>
        <begin position="623"/>
        <end position="646"/>
    </location>
</feature>
<feature type="region of interest" description="Disordered" evidence="1">
    <location>
        <begin position="524"/>
        <end position="577"/>
    </location>
</feature>
<accession>A0ABR1U8X9</accession>
<keyword evidence="3" id="KW-1185">Reference proteome</keyword>
<comment type="caution">
    <text evidence="2">The sequence shown here is derived from an EMBL/GenBank/DDBJ whole genome shotgun (WGS) entry which is preliminary data.</text>
</comment>
<name>A0ABR1U8X9_9PEZI</name>
<evidence type="ECO:0000256" key="1">
    <source>
        <dbReference type="SAM" id="MobiDB-lite"/>
    </source>
</evidence>
<feature type="region of interest" description="Disordered" evidence="1">
    <location>
        <begin position="262"/>
        <end position="339"/>
    </location>
</feature>
<gene>
    <name evidence="2" type="ORF">PG993_000556</name>
</gene>
<protein>
    <submittedName>
        <fullName evidence="2">Uncharacterized protein</fullName>
    </submittedName>
</protein>
<feature type="compositionally biased region" description="Low complexity" evidence="1">
    <location>
        <begin position="135"/>
        <end position="154"/>
    </location>
</feature>
<feature type="compositionally biased region" description="Low complexity" evidence="1">
    <location>
        <begin position="656"/>
        <end position="703"/>
    </location>
</feature>
<feature type="compositionally biased region" description="Basic and acidic residues" evidence="1">
    <location>
        <begin position="304"/>
        <end position="313"/>
    </location>
</feature>
<feature type="compositionally biased region" description="Low complexity" evidence="1">
    <location>
        <begin position="289"/>
        <end position="299"/>
    </location>
</feature>
<feature type="compositionally biased region" description="Basic and acidic residues" evidence="1">
    <location>
        <begin position="396"/>
        <end position="416"/>
    </location>
</feature>
<organism evidence="2 3">
    <name type="scientific">Apiospora rasikravindrae</name>
    <dbReference type="NCBI Taxonomy" id="990691"/>
    <lineage>
        <taxon>Eukaryota</taxon>
        <taxon>Fungi</taxon>
        <taxon>Dikarya</taxon>
        <taxon>Ascomycota</taxon>
        <taxon>Pezizomycotina</taxon>
        <taxon>Sordariomycetes</taxon>
        <taxon>Xylariomycetidae</taxon>
        <taxon>Amphisphaeriales</taxon>
        <taxon>Apiosporaceae</taxon>
        <taxon>Apiospora</taxon>
    </lineage>
</organism>
<feature type="region of interest" description="Disordered" evidence="1">
    <location>
        <begin position="598"/>
        <end position="852"/>
    </location>
</feature>
<reference evidence="2 3" key="1">
    <citation type="submission" date="2023-01" db="EMBL/GenBank/DDBJ databases">
        <title>Analysis of 21 Apiospora genomes using comparative genomics revels a genus with tremendous synthesis potential of carbohydrate active enzymes and secondary metabolites.</title>
        <authorList>
            <person name="Sorensen T."/>
        </authorList>
    </citation>
    <scope>NUCLEOTIDE SEQUENCE [LARGE SCALE GENOMIC DNA]</scope>
    <source>
        <strain evidence="2 3">CBS 33761</strain>
    </source>
</reference>
<proteinExistence type="predicted"/>
<feature type="region of interest" description="Disordered" evidence="1">
    <location>
        <begin position="44"/>
        <end position="155"/>
    </location>
</feature>
<evidence type="ECO:0000313" key="2">
    <source>
        <dbReference type="EMBL" id="KAK8055329.1"/>
    </source>
</evidence>